<gene>
    <name evidence="3" type="ORF">ACFPM3_27955</name>
</gene>
<feature type="transmembrane region" description="Helical" evidence="2">
    <location>
        <begin position="169"/>
        <end position="188"/>
    </location>
</feature>
<dbReference type="EMBL" id="JBHSJD010000024">
    <property type="protein sequence ID" value="MFC5025968.1"/>
    <property type="molecule type" value="Genomic_DNA"/>
</dbReference>
<evidence type="ECO:0000256" key="2">
    <source>
        <dbReference type="SAM" id="Phobius"/>
    </source>
</evidence>
<feature type="transmembrane region" description="Helical" evidence="2">
    <location>
        <begin position="208"/>
        <end position="227"/>
    </location>
</feature>
<dbReference type="RefSeq" id="WP_345689360.1">
    <property type="nucleotide sequence ID" value="NZ_BAABIT010000001.1"/>
</dbReference>
<accession>A0ABV9XMJ5</accession>
<sequence length="378" mass="37984">MSETPRATSARRGPADPVKVLLHRHRELCERAVDPLEIAAGLEAHGVTDRTAARFRHRDVFSLAEELYARVPRGGEGDETAGRPRGTGEGAAVTGRSVGTGRPAASHRARWLLAAALPGAVCGLVVLGDAHTSGPLRLALLAVGAVALAGALALSLRRGPLGAPGRTPVGARVWGALLLAYAVFGDGLLDGLIRGGPETLCPPATAPLLGLALAVVPAVACARLFAVRARRRLTGSRGLDDFTARARPLLVAVIALYLAALTGLLVIAGLVPGTRPGALAPAVALGALLFLARLLVVHGFPGPAATALGAACAAEALAAASVLAGRLPGCDLLAAPVRAAVETWGTAAVPALACGATAPALLVHAVAVLSRASAHARP</sequence>
<keyword evidence="2" id="KW-1133">Transmembrane helix</keyword>
<feature type="transmembrane region" description="Helical" evidence="2">
    <location>
        <begin position="347"/>
        <end position="369"/>
    </location>
</feature>
<keyword evidence="2" id="KW-0472">Membrane</keyword>
<protein>
    <recommendedName>
        <fullName evidence="5">Integral membrane protein</fullName>
    </recommendedName>
</protein>
<feature type="transmembrane region" description="Helical" evidence="2">
    <location>
        <begin position="111"/>
        <end position="130"/>
    </location>
</feature>
<feature type="transmembrane region" description="Helical" evidence="2">
    <location>
        <begin position="136"/>
        <end position="157"/>
    </location>
</feature>
<feature type="transmembrane region" description="Helical" evidence="2">
    <location>
        <begin position="308"/>
        <end position="327"/>
    </location>
</feature>
<feature type="region of interest" description="Disordered" evidence="1">
    <location>
        <begin position="72"/>
        <end position="101"/>
    </location>
</feature>
<reference evidence="4" key="1">
    <citation type="journal article" date="2019" name="Int. J. Syst. Evol. Microbiol.">
        <title>The Global Catalogue of Microorganisms (GCM) 10K type strain sequencing project: providing services to taxonomists for standard genome sequencing and annotation.</title>
        <authorList>
            <consortium name="The Broad Institute Genomics Platform"/>
            <consortium name="The Broad Institute Genome Sequencing Center for Infectious Disease"/>
            <person name="Wu L."/>
            <person name="Ma J."/>
        </authorList>
    </citation>
    <scope>NUCLEOTIDE SEQUENCE [LARGE SCALE GENOMIC DNA]</scope>
    <source>
        <strain evidence="4">CGMCC 4.1648</strain>
    </source>
</reference>
<keyword evidence="2" id="KW-0812">Transmembrane</keyword>
<comment type="caution">
    <text evidence="3">The sequence shown here is derived from an EMBL/GenBank/DDBJ whole genome shotgun (WGS) entry which is preliminary data.</text>
</comment>
<evidence type="ECO:0000313" key="3">
    <source>
        <dbReference type="EMBL" id="MFC5025968.1"/>
    </source>
</evidence>
<dbReference type="Proteomes" id="UP001595829">
    <property type="component" value="Unassembled WGS sequence"/>
</dbReference>
<organism evidence="3 4">
    <name type="scientific">Streptomyces coeruleoprunus</name>
    <dbReference type="NCBI Taxonomy" id="285563"/>
    <lineage>
        <taxon>Bacteria</taxon>
        <taxon>Bacillati</taxon>
        <taxon>Actinomycetota</taxon>
        <taxon>Actinomycetes</taxon>
        <taxon>Kitasatosporales</taxon>
        <taxon>Streptomycetaceae</taxon>
        <taxon>Streptomyces</taxon>
    </lineage>
</organism>
<evidence type="ECO:0000256" key="1">
    <source>
        <dbReference type="SAM" id="MobiDB-lite"/>
    </source>
</evidence>
<evidence type="ECO:0008006" key="5">
    <source>
        <dbReference type="Google" id="ProtNLM"/>
    </source>
</evidence>
<keyword evidence="4" id="KW-1185">Reference proteome</keyword>
<proteinExistence type="predicted"/>
<name>A0ABV9XMJ5_9ACTN</name>
<evidence type="ECO:0000313" key="4">
    <source>
        <dbReference type="Proteomes" id="UP001595829"/>
    </source>
</evidence>
<feature type="transmembrane region" description="Helical" evidence="2">
    <location>
        <begin position="248"/>
        <end position="271"/>
    </location>
</feature>
<feature type="compositionally biased region" description="Basic and acidic residues" evidence="1">
    <location>
        <begin position="73"/>
        <end position="82"/>
    </location>
</feature>
<feature type="transmembrane region" description="Helical" evidence="2">
    <location>
        <begin position="277"/>
        <end position="296"/>
    </location>
</feature>